<dbReference type="NCBIfam" id="NF033529">
    <property type="entry name" value="transpos_ISLre2"/>
    <property type="match status" value="1"/>
</dbReference>
<evidence type="ECO:0000313" key="3">
    <source>
        <dbReference type="Proteomes" id="UP000391919"/>
    </source>
</evidence>
<dbReference type="InterPro" id="IPR009620">
    <property type="entry name" value="UPF0236"/>
</dbReference>
<evidence type="ECO:0008006" key="4">
    <source>
        <dbReference type="Google" id="ProtNLM"/>
    </source>
</evidence>
<proteinExistence type="inferred from homology"/>
<reference evidence="2 3" key="1">
    <citation type="submission" date="2019-09" db="EMBL/GenBank/DDBJ databases">
        <title>Draft genome sequence of Bacillus sp. JC-7.</title>
        <authorList>
            <person name="Tanaka N."/>
            <person name="Shiwa Y."/>
            <person name="Fujita N."/>
            <person name="Tanasupawat S."/>
        </authorList>
    </citation>
    <scope>NUCLEOTIDE SEQUENCE [LARGE SCALE GENOMIC DNA]</scope>
    <source>
        <strain evidence="2 3">JC-7</strain>
    </source>
</reference>
<comment type="caution">
    <text evidence="2">The sequence shown here is derived from an EMBL/GenBank/DDBJ whole genome shotgun (WGS) entry which is preliminary data.</text>
</comment>
<dbReference type="EMBL" id="BKZQ01000048">
    <property type="protein sequence ID" value="GER71437.1"/>
    <property type="molecule type" value="Genomic_DNA"/>
</dbReference>
<dbReference type="Pfam" id="PF06782">
    <property type="entry name" value="UPF0236"/>
    <property type="match status" value="1"/>
</dbReference>
<protein>
    <recommendedName>
        <fullName evidence="4">Transposase</fullName>
    </recommendedName>
</protein>
<dbReference type="RefSeq" id="WP_151706168.1">
    <property type="nucleotide sequence ID" value="NZ_BKZQ01000048.1"/>
</dbReference>
<keyword evidence="3" id="KW-1185">Reference proteome</keyword>
<dbReference type="AlphaFoldDB" id="A0A5J4JM24"/>
<comment type="similarity">
    <text evidence="1">Belongs to the UPF0236 family.</text>
</comment>
<sequence length="454" mass="52561">MRHYNPKYPTLEELERHVFQVLQEMFGKVLTMVLEQMDAEIAEARDKRRFRLKDRRDVHIDTMFGPLTIKRNDYQDRENGRYIALLDHYLAFDGRKGFSPLLEQWAMALAVSGPSYRHAVKQLETFLGYVPMSHEALRQHLLASEVCEPKSKQPAPEVLFVEVDGLFVKQQKEKGGKKKKAKELKIALVHTGWEQDGSKRRKLKNKRHYFHTGSEPFWEGFESFLEQHYDYDATKTKLVINGDAAGWISACQEDFKGRAFYHLDRFHVARDLHLIMKDHPRYSAMKRALNENDPERLIVELNSAVGTMATPESETKLEAFIAYITNHKEALRDYKAWLEAQGIDTHRLCTMGASEGLMSQFAARLKQGRSWSAAGVEAMTQWMIADKDRLEVKTWFGQWVPNRETNGSGRKAPETKTRKRLTKQIVNDVRDNIPYMKQSSGTMIHRALKGLIGF</sequence>
<evidence type="ECO:0000313" key="2">
    <source>
        <dbReference type="EMBL" id="GER71437.1"/>
    </source>
</evidence>
<accession>A0A5J4JM24</accession>
<gene>
    <name evidence="2" type="ORF">BpJC7_27400</name>
</gene>
<organism evidence="2 3">
    <name type="scientific">Weizmannia acidilactici</name>
    <dbReference type="NCBI Taxonomy" id="2607726"/>
    <lineage>
        <taxon>Bacteria</taxon>
        <taxon>Bacillati</taxon>
        <taxon>Bacillota</taxon>
        <taxon>Bacilli</taxon>
        <taxon>Bacillales</taxon>
        <taxon>Bacillaceae</taxon>
        <taxon>Heyndrickxia</taxon>
    </lineage>
</organism>
<name>A0A5J4JM24_9BACI</name>
<dbReference type="Proteomes" id="UP000391919">
    <property type="component" value="Unassembled WGS sequence"/>
</dbReference>
<evidence type="ECO:0000256" key="1">
    <source>
        <dbReference type="ARBA" id="ARBA00006539"/>
    </source>
</evidence>